<dbReference type="EMBL" id="JAPVEA010000002">
    <property type="protein sequence ID" value="KAJ5459961.1"/>
    <property type="molecule type" value="Genomic_DNA"/>
</dbReference>
<evidence type="ECO:0000313" key="1">
    <source>
        <dbReference type="EMBL" id="KAJ5459961.1"/>
    </source>
</evidence>
<dbReference type="Gene3D" id="3.50.50.60">
    <property type="entry name" value="FAD/NAD(P)-binding domain"/>
    <property type="match status" value="1"/>
</dbReference>
<gene>
    <name evidence="1" type="ORF">N7458_001513</name>
</gene>
<sequence length="75" mass="8980">MSRLPNAFKPLVKDDLKYNRKIEKLEYDECDKKVRVSWKNKFTDREFESVTYDYALVAVAFTVTRKWQLPGTFPD</sequence>
<comment type="caution">
    <text evidence="1">The sequence shown here is derived from an EMBL/GenBank/DDBJ whole genome shotgun (WGS) entry which is preliminary data.</text>
</comment>
<dbReference type="GeneID" id="81595139"/>
<keyword evidence="2" id="KW-1185">Reference proteome</keyword>
<dbReference type="RefSeq" id="XP_056769003.1">
    <property type="nucleotide sequence ID" value="XM_056904896.1"/>
</dbReference>
<protein>
    <submittedName>
        <fullName evidence="1">Uncharacterized protein</fullName>
    </submittedName>
</protein>
<dbReference type="AlphaFoldDB" id="A0AAD6CB07"/>
<name>A0AAD6CB07_9EURO</name>
<accession>A0AAD6CB07</accession>
<dbReference type="InterPro" id="IPR036188">
    <property type="entry name" value="FAD/NAD-bd_sf"/>
</dbReference>
<reference evidence="1" key="2">
    <citation type="journal article" date="2023" name="IMA Fungus">
        <title>Comparative genomic study of the Penicillium genus elucidates a diverse pangenome and 15 lateral gene transfer events.</title>
        <authorList>
            <person name="Petersen C."/>
            <person name="Sorensen T."/>
            <person name="Nielsen M.R."/>
            <person name="Sondergaard T.E."/>
            <person name="Sorensen J.L."/>
            <person name="Fitzpatrick D.A."/>
            <person name="Frisvad J.C."/>
            <person name="Nielsen K.L."/>
        </authorList>
    </citation>
    <scope>NUCLEOTIDE SEQUENCE</scope>
    <source>
        <strain evidence="1">IBT 16125</strain>
    </source>
</reference>
<proteinExistence type="predicted"/>
<reference evidence="1" key="1">
    <citation type="submission" date="2022-12" db="EMBL/GenBank/DDBJ databases">
        <authorList>
            <person name="Petersen C."/>
        </authorList>
    </citation>
    <scope>NUCLEOTIDE SEQUENCE</scope>
    <source>
        <strain evidence="1">IBT 16125</strain>
    </source>
</reference>
<evidence type="ECO:0000313" key="2">
    <source>
        <dbReference type="Proteomes" id="UP001213681"/>
    </source>
</evidence>
<organism evidence="1 2">
    <name type="scientific">Penicillium daleae</name>
    <dbReference type="NCBI Taxonomy" id="63821"/>
    <lineage>
        <taxon>Eukaryota</taxon>
        <taxon>Fungi</taxon>
        <taxon>Dikarya</taxon>
        <taxon>Ascomycota</taxon>
        <taxon>Pezizomycotina</taxon>
        <taxon>Eurotiomycetes</taxon>
        <taxon>Eurotiomycetidae</taxon>
        <taxon>Eurotiales</taxon>
        <taxon>Aspergillaceae</taxon>
        <taxon>Penicillium</taxon>
    </lineage>
</organism>
<dbReference type="Proteomes" id="UP001213681">
    <property type="component" value="Unassembled WGS sequence"/>
</dbReference>